<keyword evidence="3" id="KW-1185">Reference proteome</keyword>
<name>F3NP82_9ACTN</name>
<evidence type="ECO:0000256" key="1">
    <source>
        <dbReference type="SAM" id="MobiDB-lite"/>
    </source>
</evidence>
<gene>
    <name evidence="2" type="ORF">SGM_4946</name>
</gene>
<organism evidence="2 3">
    <name type="scientific">Streptomyces griseoaurantiacus M045</name>
    <dbReference type="NCBI Taxonomy" id="996637"/>
    <lineage>
        <taxon>Bacteria</taxon>
        <taxon>Bacillati</taxon>
        <taxon>Actinomycetota</taxon>
        <taxon>Actinomycetes</taxon>
        <taxon>Kitasatosporales</taxon>
        <taxon>Streptomycetaceae</taxon>
        <taxon>Streptomyces</taxon>
        <taxon>Streptomyces aurantiacus group</taxon>
    </lineage>
</organism>
<evidence type="ECO:0000313" key="3">
    <source>
        <dbReference type="Proteomes" id="UP000003022"/>
    </source>
</evidence>
<reference evidence="2 3" key="1">
    <citation type="journal article" date="2011" name="J. Bacteriol.">
        <title>Draft genome sequence of the marine bacterium Streptomyces griseoaurantiacus M045, which produces novel manumycin-type antibiotics with a pABA core component.</title>
        <authorList>
            <person name="Li F."/>
            <person name="Jiang P."/>
            <person name="Zheng H."/>
            <person name="Wang S."/>
            <person name="Zhao G."/>
            <person name="Qin S."/>
            <person name="Liu Z."/>
        </authorList>
    </citation>
    <scope>NUCLEOTIDE SEQUENCE [LARGE SCALE GENOMIC DNA]</scope>
    <source>
        <strain evidence="2 3">M045</strain>
    </source>
</reference>
<evidence type="ECO:0000313" key="2">
    <source>
        <dbReference type="EMBL" id="EGG44894.1"/>
    </source>
</evidence>
<dbReference type="STRING" id="996637.SGM_4946"/>
<comment type="caution">
    <text evidence="2">The sequence shown here is derived from an EMBL/GenBank/DDBJ whole genome shotgun (WGS) entry which is preliminary data.</text>
</comment>
<dbReference type="EMBL" id="AEYX01000042">
    <property type="protein sequence ID" value="EGG44894.1"/>
    <property type="molecule type" value="Genomic_DNA"/>
</dbReference>
<proteinExistence type="predicted"/>
<feature type="region of interest" description="Disordered" evidence="1">
    <location>
        <begin position="1"/>
        <end position="39"/>
    </location>
</feature>
<dbReference type="AlphaFoldDB" id="F3NP82"/>
<accession>F3NP82</accession>
<dbReference type="Proteomes" id="UP000003022">
    <property type="component" value="Unassembled WGS sequence"/>
</dbReference>
<sequence>MGGPAPSRESGHTGAYACTPRPDHTCRTDRGRRVWEVRP</sequence>
<feature type="compositionally biased region" description="Basic and acidic residues" evidence="1">
    <location>
        <begin position="21"/>
        <end position="39"/>
    </location>
</feature>
<protein>
    <submittedName>
        <fullName evidence="2">Uncharacterized protein</fullName>
    </submittedName>
</protein>